<dbReference type="RefSeq" id="WP_283423543.1">
    <property type="nucleotide sequence ID" value="NZ_FXTZ01000016.1"/>
</dbReference>
<sequence length="626" mass="74756">MRLTAIYINDSYLFSSPQTINLGGKYFYEISERKNEYEYDIKRYENINFIDNFWGNKISLVSAIVGENGSGKTSLLKQITTYENYYPYNFFIWEDGEDLFFTQIYDSKENLKIFFNGRELKNKSKILEFTQSIYYSPVLTYGYNQYRDSHYRTRFYNTSRATVYLTLDTLLRRKNINLNDFISKNLKHELIFCEHFKNFSSKYSFLNYNVYFSTTFDKIFEQLSEWFHYKNLKDKNEEEYSLFKNLDNSITEEVKIYYEEFKNIESKLNLGFYSSPNNNYKLPYRFYIEFILFLKYYFEEQITYILNTESLDGNLDKIIETFFESAKTRIDKNIRNRFENIEKLYSLILKKRVSNYPEFTFSRNDAVEIIDLQEQIAFSIDADGDTISGAQFFTPDPINILSSGEKSLLNLFSNIYFTFSNSYLRYLDEKMDPNNQFINYSQEIETIILFLDEADLGFHPQWKKKYIKIITDFFPEMFKEINGFKRLQIIFTTHDSLTLSDIPNSNIIYLKKDGSHTKVLSEDEKPKKSFGANITDLLADSFFIKDGLIGDFAKEKIEEVIKYLNNHESSVMNKITARKIIDIIDEPILKYKLKDMFFEKFPEEYDLEKEKEEIRNRAIELGLIKE</sequence>
<evidence type="ECO:0000259" key="1">
    <source>
        <dbReference type="Pfam" id="PF13304"/>
    </source>
</evidence>
<accession>A0ABY1PFK0</accession>
<gene>
    <name evidence="2" type="ORF">SAMN06264346_1169</name>
</gene>
<dbReference type="EMBL" id="FXTZ01000016">
    <property type="protein sequence ID" value="SMP33326.1"/>
    <property type="molecule type" value="Genomic_DNA"/>
</dbReference>
<comment type="caution">
    <text evidence="2">The sequence shown here is derived from an EMBL/GenBank/DDBJ whole genome shotgun (WGS) entry which is preliminary data.</text>
</comment>
<dbReference type="SUPFAM" id="SSF52540">
    <property type="entry name" value="P-loop containing nucleoside triphosphate hydrolases"/>
    <property type="match status" value="1"/>
</dbReference>
<dbReference type="CDD" id="cd00267">
    <property type="entry name" value="ABC_ATPase"/>
    <property type="match status" value="1"/>
</dbReference>
<evidence type="ECO:0000313" key="2">
    <source>
        <dbReference type="EMBL" id="SMP33326.1"/>
    </source>
</evidence>
<dbReference type="InterPro" id="IPR027417">
    <property type="entry name" value="P-loop_NTPase"/>
</dbReference>
<organism evidence="2 3">
    <name type="scientific">Chryseobacterium profundimaris</name>
    <dbReference type="NCBI Taxonomy" id="1387275"/>
    <lineage>
        <taxon>Bacteria</taxon>
        <taxon>Pseudomonadati</taxon>
        <taxon>Bacteroidota</taxon>
        <taxon>Flavobacteriia</taxon>
        <taxon>Flavobacteriales</taxon>
        <taxon>Weeksellaceae</taxon>
        <taxon>Chryseobacterium group</taxon>
        <taxon>Chryseobacterium</taxon>
    </lineage>
</organism>
<dbReference type="PANTHER" id="PTHR32182">
    <property type="entry name" value="DNA REPLICATION AND REPAIR PROTEIN RECF"/>
    <property type="match status" value="1"/>
</dbReference>
<reference evidence="2 3" key="1">
    <citation type="submission" date="2017-05" db="EMBL/GenBank/DDBJ databases">
        <authorList>
            <person name="Varghese N."/>
            <person name="Submissions S."/>
        </authorList>
    </citation>
    <scope>NUCLEOTIDE SEQUENCE [LARGE SCALE GENOMIC DNA]</scope>
    <source>
        <strain evidence="2 3">DSM 28214</strain>
    </source>
</reference>
<feature type="domain" description="ATPase AAA-type core" evidence="1">
    <location>
        <begin position="62"/>
        <end position="499"/>
    </location>
</feature>
<proteinExistence type="predicted"/>
<dbReference type="PANTHER" id="PTHR32182:SF22">
    <property type="entry name" value="ATP-DEPENDENT ENDONUCLEASE, OLD FAMILY-RELATED"/>
    <property type="match status" value="1"/>
</dbReference>
<dbReference type="InterPro" id="IPR003959">
    <property type="entry name" value="ATPase_AAA_core"/>
</dbReference>
<dbReference type="Gene3D" id="3.40.50.300">
    <property type="entry name" value="P-loop containing nucleotide triphosphate hydrolases"/>
    <property type="match status" value="2"/>
</dbReference>
<keyword evidence="3" id="KW-1185">Reference proteome</keyword>
<protein>
    <submittedName>
        <fullName evidence="2">AAA domain-containing protein, putative AbiEii toxin, Type IV TA system</fullName>
    </submittedName>
</protein>
<dbReference type="Pfam" id="PF13304">
    <property type="entry name" value="AAA_21"/>
    <property type="match status" value="1"/>
</dbReference>
<evidence type="ECO:0000313" key="3">
    <source>
        <dbReference type="Proteomes" id="UP001157960"/>
    </source>
</evidence>
<name>A0ABY1PFK0_9FLAO</name>
<dbReference type="Proteomes" id="UP001157960">
    <property type="component" value="Unassembled WGS sequence"/>
</dbReference>